<protein>
    <submittedName>
        <fullName evidence="2">Acriflavin resistance protein</fullName>
    </submittedName>
</protein>
<keyword evidence="1" id="KW-1133">Transmembrane helix</keyword>
<dbReference type="PANTHER" id="PTHR32063">
    <property type="match status" value="1"/>
</dbReference>
<dbReference type="Pfam" id="PF00873">
    <property type="entry name" value="ACR_tran"/>
    <property type="match status" value="1"/>
</dbReference>
<dbReference type="SUPFAM" id="SSF82866">
    <property type="entry name" value="Multidrug efflux transporter AcrB transmembrane domain"/>
    <property type="match status" value="2"/>
</dbReference>
<dbReference type="InterPro" id="IPR001036">
    <property type="entry name" value="Acrflvin-R"/>
</dbReference>
<feature type="transmembrane region" description="Helical" evidence="1">
    <location>
        <begin position="340"/>
        <end position="359"/>
    </location>
</feature>
<dbReference type="Gene3D" id="1.20.1640.10">
    <property type="entry name" value="Multidrug efflux transporter AcrB transmembrane domain"/>
    <property type="match status" value="2"/>
</dbReference>
<dbReference type="Gene3D" id="3.30.70.1430">
    <property type="entry name" value="Multidrug efflux transporter AcrB pore domain"/>
    <property type="match status" value="2"/>
</dbReference>
<comment type="caution">
    <text evidence="2">The sequence shown here is derived from an EMBL/GenBank/DDBJ whole genome shotgun (WGS) entry which is preliminary data.</text>
</comment>
<dbReference type="SUPFAM" id="SSF82714">
    <property type="entry name" value="Multidrug efflux transporter AcrB TolC docking domain, DN and DC subdomains"/>
    <property type="match status" value="2"/>
</dbReference>
<evidence type="ECO:0000313" key="3">
    <source>
        <dbReference type="Proteomes" id="UP000287865"/>
    </source>
</evidence>
<feature type="transmembrane region" description="Helical" evidence="1">
    <location>
        <begin position="471"/>
        <end position="490"/>
    </location>
</feature>
<dbReference type="Gene3D" id="3.30.70.1320">
    <property type="entry name" value="Multidrug efflux transporter AcrB pore domain like"/>
    <property type="match status" value="1"/>
</dbReference>
<dbReference type="Proteomes" id="UP000287865">
    <property type="component" value="Unassembled WGS sequence"/>
</dbReference>
<name>A0ABY0BWL5_9GAMM</name>
<dbReference type="InterPro" id="IPR027463">
    <property type="entry name" value="AcrB_DN_DC_subdom"/>
</dbReference>
<feature type="transmembrane region" description="Helical" evidence="1">
    <location>
        <begin position="900"/>
        <end position="920"/>
    </location>
</feature>
<organism evidence="2 3">
    <name type="scientific">Aliidiomarina maris</name>
    <dbReference type="NCBI Taxonomy" id="531312"/>
    <lineage>
        <taxon>Bacteria</taxon>
        <taxon>Pseudomonadati</taxon>
        <taxon>Pseudomonadota</taxon>
        <taxon>Gammaproteobacteria</taxon>
        <taxon>Alteromonadales</taxon>
        <taxon>Idiomarinaceae</taxon>
        <taxon>Aliidiomarina</taxon>
    </lineage>
</organism>
<dbReference type="PRINTS" id="PR00702">
    <property type="entry name" value="ACRIFLAVINRP"/>
</dbReference>
<dbReference type="Gene3D" id="3.30.70.1440">
    <property type="entry name" value="Multidrug efflux transporter AcrB pore domain"/>
    <property type="match status" value="1"/>
</dbReference>
<reference evidence="2 3" key="1">
    <citation type="journal article" date="2018" name="Front. Microbiol.">
        <title>Genome-Based Analysis Reveals the Taxonomy and Diversity of the Family Idiomarinaceae.</title>
        <authorList>
            <person name="Liu Y."/>
            <person name="Lai Q."/>
            <person name="Shao Z."/>
        </authorList>
    </citation>
    <scope>NUCLEOTIDE SEQUENCE [LARGE SCALE GENOMIC DNA]</scope>
    <source>
        <strain evidence="2 3">CF12-14</strain>
    </source>
</reference>
<dbReference type="EMBL" id="PIPK01000001">
    <property type="protein sequence ID" value="RUO28706.1"/>
    <property type="molecule type" value="Genomic_DNA"/>
</dbReference>
<keyword evidence="1" id="KW-0812">Transmembrane</keyword>
<dbReference type="Gene3D" id="3.30.2090.10">
    <property type="entry name" value="Multidrug efflux transporter AcrB TolC docking domain, DN and DC subdomains"/>
    <property type="match status" value="2"/>
</dbReference>
<feature type="transmembrane region" description="Helical" evidence="1">
    <location>
        <begin position="926"/>
        <end position="951"/>
    </location>
</feature>
<dbReference type="PANTHER" id="PTHR32063:SF33">
    <property type="entry name" value="RND SUPERFAMILY EFFLUX PUMP PERMEASE COMPONENT"/>
    <property type="match status" value="1"/>
</dbReference>
<gene>
    <name evidence="2" type="ORF">CWE07_01560</name>
</gene>
<feature type="transmembrane region" description="Helical" evidence="1">
    <location>
        <begin position="544"/>
        <end position="567"/>
    </location>
</feature>
<evidence type="ECO:0000256" key="1">
    <source>
        <dbReference type="SAM" id="Phobius"/>
    </source>
</evidence>
<feature type="transmembrane region" description="Helical" evidence="1">
    <location>
        <begin position="439"/>
        <end position="459"/>
    </location>
</feature>
<feature type="transmembrane region" description="Helical" evidence="1">
    <location>
        <begin position="972"/>
        <end position="991"/>
    </location>
</feature>
<keyword evidence="3" id="KW-1185">Reference proteome</keyword>
<keyword evidence="1" id="KW-0472">Membrane</keyword>
<feature type="transmembrane region" description="Helical" evidence="1">
    <location>
        <begin position="870"/>
        <end position="893"/>
    </location>
</feature>
<feature type="transmembrane region" description="Helical" evidence="1">
    <location>
        <begin position="1003"/>
        <end position="1029"/>
    </location>
</feature>
<evidence type="ECO:0000313" key="2">
    <source>
        <dbReference type="EMBL" id="RUO28706.1"/>
    </source>
</evidence>
<dbReference type="SUPFAM" id="SSF82693">
    <property type="entry name" value="Multidrug efflux transporter AcrB pore domain, PN1, PN2, PC1 and PC2 subdomains"/>
    <property type="match status" value="2"/>
</dbReference>
<feature type="transmembrane region" description="Helical" evidence="1">
    <location>
        <begin position="394"/>
        <end position="419"/>
    </location>
</feature>
<feature type="transmembrane region" description="Helical" evidence="1">
    <location>
        <begin position="23"/>
        <end position="43"/>
    </location>
</feature>
<proteinExistence type="predicted"/>
<sequence>MQQSPIPQSPQTGIIAWFTRNTVAANLLMALIIIGGIMSVLTIRKQMFPTVELNMITIQVPFPGAAPQEVEQGVIIRIEDALDNTQGIKNIRSTAREGLASISIEIENDYTVQEVMDEVRMRVDSITSFPAQIEPPNVYRTRQQRQVIWLSIYGDIDERARKQLAKEVRDDLRSFGGISQVDVVGARDYEIAVEVSEQDLQRYGLSFNDVVNAIRGTSLDVPGGSIRTPNGDILLRARNQGYVGDDYSQIVLLRRDDGTRLLLGDIAQVQDGFIERRGFAEFDGMPSTLVRVQSVGDQSDLDIAAQVKRYVERKGSELPAGVQVAYWGDSSYYLQGRLDLMLNNMYVGILLVFLALSLFLQIRLAFWVMVGLPVCFLGAFMLMQIPAIDVSVNMISLFGFILVLGIVVDDAIIIGESAYSEIEQYGKSEENVIRGVKRVAIPATFGVLTTIVAFMPMLMVDGAMAGIWQSIAWVVVLCLGFSLVESKLILPAHINKMKFSRTAESKQNRFQRFRNGFSNQLKRFVETKYRPFATKCVEYRYTTIAAFVAMMILVIGLIGSGAVRWVMFPNIPSDFVQMNLEMQPGTNEDRTIAALDQIREAIYQVDANYYERYQEHAIRHVNSFISGSDGGTIFVELEKGEAREIDGFAIVNQWRELVPEMVGVKAMNFQGSIGGGGGYDIEFMLSGSDLDQLASAALDLRTAMADYDGVFDISDTFGAPQEEIQLRLLPAADSLGITLQDLATQVRFAFFGAEAQRIQRDDEEVRVMVRYPLSERRSIGNLEAMRIRTADGREVPFNVVAEAVEAEGYSTIGRVNGVRAVNVRARVDKDNVEPFAIIRDLRAEHIPSILERHPNVRLGLEGASQEEQDALGALAVGFIFAMFGIYALIAIPLKSYSQPLIIMSVIPFGIIGAVVGHLVLGMPVSILSLFGIIALAGVVVNDSLILVDYVNQSRQEGQNMRQAVVDAGCARFRAIVLTSLTTFAGLLPIVLERSMQAQLVIPMAISLAFGILFATVITLLLIPCLYIVLEDIKNIFRPKTNNTHEPVSST</sequence>
<accession>A0ABY0BWL5</accession>
<feature type="transmembrane region" description="Helical" evidence="1">
    <location>
        <begin position="366"/>
        <end position="388"/>
    </location>
</feature>